<accession>A0A834IVD6</accession>
<dbReference type="GO" id="GO:0048487">
    <property type="term" value="F:beta-tubulin binding"/>
    <property type="evidence" value="ECO:0007669"/>
    <property type="project" value="TreeGrafter"/>
</dbReference>
<feature type="region of interest" description="Disordered" evidence="2">
    <location>
        <begin position="1"/>
        <end position="423"/>
    </location>
</feature>
<feature type="compositionally biased region" description="Basic and acidic residues" evidence="2">
    <location>
        <begin position="23"/>
        <end position="39"/>
    </location>
</feature>
<reference evidence="5" key="1">
    <citation type="submission" date="2020-08" db="EMBL/GenBank/DDBJ databases">
        <title>Genome sequencing and assembly of the red palm weevil Rhynchophorus ferrugineus.</title>
        <authorList>
            <person name="Dias G.B."/>
            <person name="Bergman C.M."/>
            <person name="Manee M."/>
        </authorList>
    </citation>
    <scope>NUCLEOTIDE SEQUENCE</scope>
    <source>
        <strain evidence="5">AA-2017</strain>
        <tissue evidence="5">Whole larva</tissue>
    </source>
</reference>
<feature type="compositionally biased region" description="Basic residues" evidence="2">
    <location>
        <begin position="323"/>
        <end position="332"/>
    </location>
</feature>
<keyword evidence="6" id="KW-1185">Reference proteome</keyword>
<dbReference type="Pfam" id="PF15927">
    <property type="entry name" value="Casc1_N"/>
    <property type="match status" value="1"/>
</dbReference>
<dbReference type="Proteomes" id="UP000625711">
    <property type="component" value="Unassembled WGS sequence"/>
</dbReference>
<feature type="compositionally biased region" description="Basic and acidic residues" evidence="2">
    <location>
        <begin position="137"/>
        <end position="146"/>
    </location>
</feature>
<dbReference type="PANTHER" id="PTHR20929">
    <property type="entry name" value="LUNG ADENOMA SUSCEPTIBILITY 1-RELATED"/>
    <property type="match status" value="1"/>
</dbReference>
<dbReference type="PRINTS" id="PR02043">
    <property type="entry name" value="CANCERSCCP1"/>
</dbReference>
<proteinExistence type="inferred from homology"/>
<dbReference type="GO" id="GO:0008017">
    <property type="term" value="F:microtubule binding"/>
    <property type="evidence" value="ECO:0007669"/>
    <property type="project" value="TreeGrafter"/>
</dbReference>
<dbReference type="InterPro" id="IPR022110">
    <property type="entry name" value="CASC1_C"/>
</dbReference>
<feature type="compositionally biased region" description="Basic and acidic residues" evidence="2">
    <location>
        <begin position="384"/>
        <end position="413"/>
    </location>
</feature>
<name>A0A834IVD6_RHYFE</name>
<feature type="compositionally biased region" description="Basic and acidic residues" evidence="2">
    <location>
        <begin position="276"/>
        <end position="290"/>
    </location>
</feature>
<feature type="compositionally biased region" description="Polar residues" evidence="2">
    <location>
        <begin position="733"/>
        <end position="747"/>
    </location>
</feature>
<evidence type="ECO:0000259" key="4">
    <source>
        <dbReference type="Pfam" id="PF15927"/>
    </source>
</evidence>
<feature type="compositionally biased region" description="Basic and acidic residues" evidence="2">
    <location>
        <begin position="174"/>
        <end position="222"/>
    </location>
</feature>
<feature type="compositionally biased region" description="Low complexity" evidence="2">
    <location>
        <begin position="111"/>
        <end position="120"/>
    </location>
</feature>
<evidence type="ECO:0000256" key="1">
    <source>
        <dbReference type="ARBA" id="ARBA00024332"/>
    </source>
</evidence>
<comment type="similarity">
    <text evidence="1">Belongs to the DNAI7 family.</text>
</comment>
<feature type="compositionally biased region" description="Basic and acidic residues" evidence="2">
    <location>
        <begin position="70"/>
        <end position="85"/>
    </location>
</feature>
<dbReference type="AlphaFoldDB" id="A0A834IVD6"/>
<dbReference type="InterPro" id="IPR031826">
    <property type="entry name" value="IC97/Casc1_N"/>
</dbReference>
<feature type="compositionally biased region" description="Basic and acidic residues" evidence="2">
    <location>
        <begin position="154"/>
        <end position="165"/>
    </location>
</feature>
<evidence type="ECO:0000313" key="6">
    <source>
        <dbReference type="Proteomes" id="UP000625711"/>
    </source>
</evidence>
<evidence type="ECO:0000313" key="5">
    <source>
        <dbReference type="EMBL" id="KAF7285798.1"/>
    </source>
</evidence>
<feature type="domain" description="CASC1 C-terminal" evidence="3">
    <location>
        <begin position="935"/>
        <end position="1134"/>
    </location>
</feature>
<feature type="compositionally biased region" description="Basic and acidic residues" evidence="2">
    <location>
        <begin position="239"/>
        <end position="257"/>
    </location>
</feature>
<feature type="region of interest" description="Disordered" evidence="2">
    <location>
        <begin position="720"/>
        <end position="753"/>
    </location>
</feature>
<dbReference type="InterPro" id="IPR023247">
    <property type="entry name" value="IC97/Dnai7-like"/>
</dbReference>
<sequence>MGKKVKKKSIENAEPALATIPEESEKADNDEIKDVDKSSGKKSKSAIKVLKSTDNLPESNTAEDATVLTKSDKKPDEEDGKENKKEKRKKGKGKEKKDIVESAEPELEAVKSPSKAPKSSDNLEEENVPKKKKSSLKSKEKIKKEQSQVSYKEQIVEDEKETKITKKEKKGKKGKADSGDAKEEKKVKDKSPKKAKEKISKSDKEIQVQADKELTPEKEKSIPKSKSMLKSKASIVQADESKIKSKTSFKDMQDKSTHSLRKKKSKRSLGSTRSHSLLDTRGRSKSETSQHKSFLMIYGHQTEDSSSDDSEEYEEEKTEMSTKKKKDKKKKQKPESDEKPKKDKQKADKKDKKEKKEKKDQTAAEAKPKKKKEGTNKSGDPEQDLLKKKLEEVKKRALEKGITDVKEAEEGPKKKMSKKEKAKITAEMAEKAKQEMEAQMKRLEEMIRKKEEEERLAAIEKDKKETHEQNLRMEQLAESFALIDDLNKSITEKTKEENELIEWKKYVACGQLPNAAQCDQMNTYLHLWEQMLDTTNIEDTSSRTKDVITLINELDELIDIANKEKNQKLDNWKWIRQLFREHQSTSLDVTTYKLLRDVEHNLNRINIPTADFNFKDDYVTLCIWLRVMLPIPLPNPRRPPKPRIDVSFEIMDVSILFPIIIDCENSAIRAMYLKYDHLSDLSETYYMPEVPKEYYMNLLESCQKEWRKNLKYKYSNRDKKVPQPKVEAPIEDTSLSPEPNDQQTDNPNKLPENEKIVETPEPEDFNSDEDIPVVPFKQLKPTASEYVISQEDEIYMDTRAMLALILPENVINLRKFVILGGVYNFNLLAQPPQPQDFITMEMTLTGLYLPKKLEVLPFKVVYKPYIPPETTAPKVEESLVANITSSRKITDDHEDEIKKQEEALDKLIFINIKWPQHVIFLELPIVCRWDEEKKLWSKEEIIDVRHNEEKCIISFRTGVFGVYGLATYRYANLPFQAYDIKPEVDGSVTVQLTAAILMLEFNVKDGLICITQLQNSPNMTLQDIIGQYFKLHKLKRMMKDAGIDIFPAFDAFCYVHGTCEKQWPMEKHLYYNMAQMANTFNFAWSRWNLQAGRRRIVLQMRQYLPEKGKQKNHQMLLVTPLKATFVDCTEVSQSFSDKEVESLKFCADLYHLMKSTSGIFVRNKFKPVFRRGNINCGGLDPDSLVVSTWASSERPYRARAGDRSRESSSWSSSRCNKTTEKKQKRQRHSNNPAPLSLVSRW</sequence>
<feature type="compositionally biased region" description="Polar residues" evidence="2">
    <location>
        <begin position="52"/>
        <end position="63"/>
    </location>
</feature>
<evidence type="ECO:0008006" key="7">
    <source>
        <dbReference type="Google" id="ProtNLM"/>
    </source>
</evidence>
<comment type="caution">
    <text evidence="5">The sequence shown here is derived from an EMBL/GenBank/DDBJ whole genome shotgun (WGS) entry which is preliminary data.</text>
</comment>
<dbReference type="EMBL" id="JAACXV010000044">
    <property type="protein sequence ID" value="KAF7285798.1"/>
    <property type="molecule type" value="Genomic_DNA"/>
</dbReference>
<gene>
    <name evidence="5" type="ORF">GWI33_009980</name>
</gene>
<feature type="compositionally biased region" description="Acidic residues" evidence="2">
    <location>
        <begin position="305"/>
        <end position="317"/>
    </location>
</feature>
<feature type="compositionally biased region" description="Basic residues" evidence="2">
    <location>
        <begin position="258"/>
        <end position="267"/>
    </location>
</feature>
<evidence type="ECO:0000259" key="3">
    <source>
        <dbReference type="Pfam" id="PF12366"/>
    </source>
</evidence>
<dbReference type="GO" id="GO:0005930">
    <property type="term" value="C:axoneme"/>
    <property type="evidence" value="ECO:0007669"/>
    <property type="project" value="TreeGrafter"/>
</dbReference>
<protein>
    <recommendedName>
        <fullName evidence="7">Axonemal 84 kDa protein</fullName>
    </recommendedName>
</protein>
<dbReference type="OrthoDB" id="297923at2759"/>
<evidence type="ECO:0000256" key="2">
    <source>
        <dbReference type="SAM" id="MobiDB-lite"/>
    </source>
</evidence>
<dbReference type="PANTHER" id="PTHR20929:SF11">
    <property type="entry name" value="DYNEIN AXONEMAL INTERMEDIATE CHAIN 7"/>
    <property type="match status" value="1"/>
</dbReference>
<feature type="compositionally biased region" description="Basic and acidic residues" evidence="2">
    <location>
        <begin position="333"/>
        <end position="351"/>
    </location>
</feature>
<feature type="region of interest" description="Disordered" evidence="2">
    <location>
        <begin position="1196"/>
        <end position="1241"/>
    </location>
</feature>
<dbReference type="Pfam" id="PF12366">
    <property type="entry name" value="Casc1_C"/>
    <property type="match status" value="1"/>
</dbReference>
<feature type="domain" description="IC97/Casc1 N-terminal" evidence="4">
    <location>
        <begin position="433"/>
        <end position="628"/>
    </location>
</feature>
<organism evidence="5 6">
    <name type="scientific">Rhynchophorus ferrugineus</name>
    <name type="common">Red palm weevil</name>
    <name type="synonym">Curculio ferrugineus</name>
    <dbReference type="NCBI Taxonomy" id="354439"/>
    <lineage>
        <taxon>Eukaryota</taxon>
        <taxon>Metazoa</taxon>
        <taxon>Ecdysozoa</taxon>
        <taxon>Arthropoda</taxon>
        <taxon>Hexapoda</taxon>
        <taxon>Insecta</taxon>
        <taxon>Pterygota</taxon>
        <taxon>Neoptera</taxon>
        <taxon>Endopterygota</taxon>
        <taxon>Coleoptera</taxon>
        <taxon>Polyphaga</taxon>
        <taxon>Cucujiformia</taxon>
        <taxon>Curculionidae</taxon>
        <taxon>Dryophthorinae</taxon>
        <taxon>Rhynchophorus</taxon>
    </lineage>
</organism>
<feature type="compositionally biased region" description="Basic and acidic residues" evidence="2">
    <location>
        <begin position="1196"/>
        <end position="1206"/>
    </location>
</feature>